<feature type="non-terminal residue" evidence="1">
    <location>
        <position position="41"/>
    </location>
</feature>
<proteinExistence type="predicted"/>
<gene>
    <name evidence="1" type="ORF">LCGC14_2358410</name>
</gene>
<comment type="caution">
    <text evidence="1">The sequence shown here is derived from an EMBL/GenBank/DDBJ whole genome shotgun (WGS) entry which is preliminary data.</text>
</comment>
<reference evidence="1" key="1">
    <citation type="journal article" date="2015" name="Nature">
        <title>Complex archaea that bridge the gap between prokaryotes and eukaryotes.</title>
        <authorList>
            <person name="Spang A."/>
            <person name="Saw J.H."/>
            <person name="Jorgensen S.L."/>
            <person name="Zaremba-Niedzwiedzka K."/>
            <person name="Martijn J."/>
            <person name="Lind A.E."/>
            <person name="van Eijk R."/>
            <person name="Schleper C."/>
            <person name="Guy L."/>
            <person name="Ettema T.J."/>
        </authorList>
    </citation>
    <scope>NUCLEOTIDE SEQUENCE</scope>
</reference>
<sequence>MDKLVEKIAELAHLTWQRWIPRMLTNLDSEHLKRWTRQANT</sequence>
<accession>A0A0F9C7J0</accession>
<organism evidence="1">
    <name type="scientific">marine sediment metagenome</name>
    <dbReference type="NCBI Taxonomy" id="412755"/>
    <lineage>
        <taxon>unclassified sequences</taxon>
        <taxon>metagenomes</taxon>
        <taxon>ecological metagenomes</taxon>
    </lineage>
</organism>
<name>A0A0F9C7J0_9ZZZZ</name>
<protein>
    <submittedName>
        <fullName evidence="1">Uncharacterized protein</fullName>
    </submittedName>
</protein>
<dbReference type="AlphaFoldDB" id="A0A0F9C7J0"/>
<dbReference type="EMBL" id="LAZR01034486">
    <property type="protein sequence ID" value="KKL45169.1"/>
    <property type="molecule type" value="Genomic_DNA"/>
</dbReference>
<evidence type="ECO:0000313" key="1">
    <source>
        <dbReference type="EMBL" id="KKL45169.1"/>
    </source>
</evidence>